<evidence type="ECO:0000313" key="2">
    <source>
        <dbReference type="EMBL" id="TFK09506.1"/>
    </source>
</evidence>
<name>A0A4D9EHE3_9SAUR</name>
<dbReference type="EMBL" id="QXTE01000052">
    <property type="protein sequence ID" value="TFK09506.1"/>
    <property type="molecule type" value="Genomic_DNA"/>
</dbReference>
<gene>
    <name evidence="2" type="ORF">DR999_PMT07529</name>
</gene>
<proteinExistence type="predicted"/>
<evidence type="ECO:0000313" key="3">
    <source>
        <dbReference type="Proteomes" id="UP000297703"/>
    </source>
</evidence>
<sequence length="105" mass="11799">MEGRRGEEEDSPGSSSRQWGPQEEARPKWPRCPVAGHRQLHQGRLSLPWRIIPTAHGGVEKRDFGFSSLYPSTDSLQTPKILKPVLLEMNQRCNTAVPSIEAIIL</sequence>
<organism evidence="2 3">
    <name type="scientific">Platysternon megacephalum</name>
    <name type="common">big-headed turtle</name>
    <dbReference type="NCBI Taxonomy" id="55544"/>
    <lineage>
        <taxon>Eukaryota</taxon>
        <taxon>Metazoa</taxon>
        <taxon>Chordata</taxon>
        <taxon>Craniata</taxon>
        <taxon>Vertebrata</taxon>
        <taxon>Euteleostomi</taxon>
        <taxon>Archelosauria</taxon>
        <taxon>Testudinata</taxon>
        <taxon>Testudines</taxon>
        <taxon>Cryptodira</taxon>
        <taxon>Durocryptodira</taxon>
        <taxon>Testudinoidea</taxon>
        <taxon>Platysternidae</taxon>
        <taxon>Platysternon</taxon>
    </lineage>
</organism>
<keyword evidence="3" id="KW-1185">Reference proteome</keyword>
<evidence type="ECO:0000256" key="1">
    <source>
        <dbReference type="SAM" id="MobiDB-lite"/>
    </source>
</evidence>
<dbReference type="AlphaFoldDB" id="A0A4D9EHE3"/>
<feature type="region of interest" description="Disordered" evidence="1">
    <location>
        <begin position="1"/>
        <end position="33"/>
    </location>
</feature>
<reference evidence="2 3" key="2">
    <citation type="submission" date="2019-04" db="EMBL/GenBank/DDBJ databases">
        <title>The genome sequence of big-headed turtle.</title>
        <authorList>
            <person name="Gong S."/>
        </authorList>
    </citation>
    <scope>NUCLEOTIDE SEQUENCE [LARGE SCALE GENOMIC DNA]</scope>
    <source>
        <strain evidence="2">DO16091913</strain>
        <tissue evidence="2">Muscle</tissue>
    </source>
</reference>
<accession>A0A4D9EHE3</accession>
<reference evidence="2 3" key="1">
    <citation type="submission" date="2019-04" db="EMBL/GenBank/DDBJ databases">
        <title>Draft genome of the big-headed turtle Platysternon megacephalum.</title>
        <authorList>
            <person name="Gong S."/>
        </authorList>
    </citation>
    <scope>NUCLEOTIDE SEQUENCE [LARGE SCALE GENOMIC DNA]</scope>
    <source>
        <strain evidence="2">DO16091913</strain>
        <tissue evidence="2">Muscle</tissue>
    </source>
</reference>
<protein>
    <submittedName>
        <fullName evidence="2">Uncharacterized protein</fullName>
    </submittedName>
</protein>
<dbReference type="Proteomes" id="UP000297703">
    <property type="component" value="Unassembled WGS sequence"/>
</dbReference>
<comment type="caution">
    <text evidence="2">The sequence shown here is derived from an EMBL/GenBank/DDBJ whole genome shotgun (WGS) entry which is preliminary data.</text>
</comment>